<comment type="similarity">
    <text evidence="1">Belongs to the Skp family.</text>
</comment>
<name>A0ABW3K5A5_9BACT</name>
<keyword evidence="4" id="KW-1185">Reference proteome</keyword>
<proteinExistence type="inferred from homology"/>
<dbReference type="InterPro" id="IPR005632">
    <property type="entry name" value="Chaperone_Skp"/>
</dbReference>
<organism evidence="3 4">
    <name type="scientific">Ohtaekwangia kribbensis</name>
    <dbReference type="NCBI Taxonomy" id="688913"/>
    <lineage>
        <taxon>Bacteria</taxon>
        <taxon>Pseudomonadati</taxon>
        <taxon>Bacteroidota</taxon>
        <taxon>Cytophagia</taxon>
        <taxon>Cytophagales</taxon>
        <taxon>Fulvivirgaceae</taxon>
        <taxon>Ohtaekwangia</taxon>
    </lineage>
</organism>
<dbReference type="SMART" id="SM00935">
    <property type="entry name" value="OmpH"/>
    <property type="match status" value="1"/>
</dbReference>
<dbReference type="EMBL" id="JBHTKA010000007">
    <property type="protein sequence ID" value="MFD1001324.1"/>
    <property type="molecule type" value="Genomic_DNA"/>
</dbReference>
<dbReference type="PANTHER" id="PTHR35089:SF1">
    <property type="entry name" value="CHAPERONE PROTEIN SKP"/>
    <property type="match status" value="1"/>
</dbReference>
<evidence type="ECO:0000313" key="3">
    <source>
        <dbReference type="EMBL" id="MFD1001324.1"/>
    </source>
</evidence>
<dbReference type="Pfam" id="PF03938">
    <property type="entry name" value="OmpH"/>
    <property type="match status" value="1"/>
</dbReference>
<dbReference type="RefSeq" id="WP_377580913.1">
    <property type="nucleotide sequence ID" value="NZ_JBHTKA010000007.1"/>
</dbReference>
<evidence type="ECO:0000256" key="1">
    <source>
        <dbReference type="ARBA" id="ARBA00009091"/>
    </source>
</evidence>
<gene>
    <name evidence="3" type="ORF">ACFQ21_18485</name>
</gene>
<keyword evidence="2" id="KW-0732">Signal</keyword>
<evidence type="ECO:0000313" key="4">
    <source>
        <dbReference type="Proteomes" id="UP001597112"/>
    </source>
</evidence>
<accession>A0ABW3K5A5</accession>
<reference evidence="4" key="1">
    <citation type="journal article" date="2019" name="Int. J. Syst. Evol. Microbiol.">
        <title>The Global Catalogue of Microorganisms (GCM) 10K type strain sequencing project: providing services to taxonomists for standard genome sequencing and annotation.</title>
        <authorList>
            <consortium name="The Broad Institute Genomics Platform"/>
            <consortium name="The Broad Institute Genome Sequencing Center for Infectious Disease"/>
            <person name="Wu L."/>
            <person name="Ma J."/>
        </authorList>
    </citation>
    <scope>NUCLEOTIDE SEQUENCE [LARGE SCALE GENOMIC DNA]</scope>
    <source>
        <strain evidence="4">CCUG 58938</strain>
    </source>
</reference>
<comment type="caution">
    <text evidence="3">The sequence shown here is derived from an EMBL/GenBank/DDBJ whole genome shotgun (WGS) entry which is preliminary data.</text>
</comment>
<dbReference type="Proteomes" id="UP001597112">
    <property type="component" value="Unassembled WGS sequence"/>
</dbReference>
<evidence type="ECO:0000256" key="2">
    <source>
        <dbReference type="ARBA" id="ARBA00022729"/>
    </source>
</evidence>
<dbReference type="SUPFAM" id="SSF111384">
    <property type="entry name" value="OmpH-like"/>
    <property type="match status" value="1"/>
</dbReference>
<sequence>MLNRILIYILVAFALLGLSLGVYNFFNTPEIVYIRSYDLVDKYEGTKEARQKFDAKKNTWQSNIDTLSYNLKNAIEKYNMERVRMSVAQRVDMEKYLDNKDKELASYTQSVEAKAREEEEQMMQAILNQVNSYVEKYGQDNGYDVILGTSTSGNVMFGNKELDVTEDVLAGLNKSYQGKE</sequence>
<protein>
    <submittedName>
        <fullName evidence="3">OmpH family outer membrane protein</fullName>
    </submittedName>
</protein>
<dbReference type="PANTHER" id="PTHR35089">
    <property type="entry name" value="CHAPERONE PROTEIN SKP"/>
    <property type="match status" value="1"/>
</dbReference>
<dbReference type="InterPro" id="IPR024930">
    <property type="entry name" value="Skp_dom_sf"/>
</dbReference>
<dbReference type="Gene3D" id="3.30.910.20">
    <property type="entry name" value="Skp domain"/>
    <property type="match status" value="1"/>
</dbReference>